<evidence type="ECO:0000313" key="2">
    <source>
        <dbReference type="Proteomes" id="UP000077381"/>
    </source>
</evidence>
<keyword evidence="2" id="KW-1185">Reference proteome</keyword>
<protein>
    <recommendedName>
        <fullName evidence="3">HEXXH motif domain protein</fullName>
    </recommendedName>
</protein>
<dbReference type="Proteomes" id="UP000077381">
    <property type="component" value="Unassembled WGS sequence"/>
</dbReference>
<reference evidence="1 2" key="1">
    <citation type="submission" date="2015-12" db="EMBL/GenBank/DDBJ databases">
        <title>Genome sequence of Streptomyces sp. G25.</title>
        <authorList>
            <person name="Poehlein A."/>
            <person name="Roettig A."/>
            <person name="Hiessl S."/>
            <person name="Hauschild P."/>
            <person name="Schauer J."/>
            <person name="Madkour M.H."/>
            <person name="Al-Ansari A.M."/>
            <person name="Almakishah N.H."/>
            <person name="Steinbuechel A."/>
            <person name="Daniel R."/>
        </authorList>
    </citation>
    <scope>NUCLEOTIDE SEQUENCE [LARGE SCALE GENOMIC DNA]</scope>
    <source>
        <strain evidence="2">G25(2015)</strain>
    </source>
</reference>
<dbReference type="PATRIC" id="fig|1716141.3.peg.3360"/>
<accession>A0A177HTQ0</accession>
<dbReference type="RefSeq" id="WP_067277660.1">
    <property type="nucleotide sequence ID" value="NZ_LOHS01000076.1"/>
</dbReference>
<organism evidence="1 2">
    <name type="scientific">Streptomyces jeddahensis</name>
    <dbReference type="NCBI Taxonomy" id="1716141"/>
    <lineage>
        <taxon>Bacteria</taxon>
        <taxon>Bacillati</taxon>
        <taxon>Actinomycetota</taxon>
        <taxon>Actinomycetes</taxon>
        <taxon>Kitasatosporales</taxon>
        <taxon>Streptomycetaceae</taxon>
        <taxon>Streptomyces</taxon>
    </lineage>
</organism>
<dbReference type="OrthoDB" id="796761at2"/>
<dbReference type="NCBIfam" id="TIGR04267">
    <property type="entry name" value="mod_HExxH"/>
    <property type="match status" value="1"/>
</dbReference>
<evidence type="ECO:0000313" key="1">
    <source>
        <dbReference type="EMBL" id="OAH13518.1"/>
    </source>
</evidence>
<proteinExistence type="predicted"/>
<dbReference type="STRING" id="1716141.STSP_31960"/>
<sequence length="453" mass="48829">MSNGISSPMLRELGRTEGGPETLRLLARDQDTRRFVLLRALLDAALDAPDDRCRPADRARLRDDWALLEAADRADRHAVREVLLHPTVGPWALDCLRALTGPGALTRPRPDLTHLGAVATAAGVRAGLDFSIRLKSRRGRVVLPTLGELRVASGSGTMTAVRVADGRVGAAGHGTGPGGPVWRPVQALPAVTGGRSPVLLDDVDPYRADLSPRADRPAALSLDEEDRQRWHATWDGVESLLHLGGRHRVDEAALLLRCLVPLARPLADRSGDGPAHCSGTRREAFGAVLSSTPPTAAFLAATLVHELQHTKLSALGVLTPLHTATDDCRYWAPWRPDARPFDGLLQGAYSHLALADFWQRYALAARGAAHRDPAWAEHARCREQVGAVLPVLAGSDALTPEGRVVVDEMISTYRRITDCPPPPGHLARARAYVATARLLWRQRNSTGTGASPL</sequence>
<dbReference type="AlphaFoldDB" id="A0A177HTQ0"/>
<gene>
    <name evidence="1" type="ORF">STSP_31960</name>
</gene>
<dbReference type="EMBL" id="LOHS01000076">
    <property type="protein sequence ID" value="OAH13518.1"/>
    <property type="molecule type" value="Genomic_DNA"/>
</dbReference>
<dbReference type="InterPro" id="IPR026337">
    <property type="entry name" value="AKG_HExxH"/>
</dbReference>
<comment type="caution">
    <text evidence="1">The sequence shown here is derived from an EMBL/GenBank/DDBJ whole genome shotgun (WGS) entry which is preliminary data.</text>
</comment>
<evidence type="ECO:0008006" key="3">
    <source>
        <dbReference type="Google" id="ProtNLM"/>
    </source>
</evidence>
<name>A0A177HTQ0_9ACTN</name>